<evidence type="ECO:0000313" key="1">
    <source>
        <dbReference type="EMBL" id="GAI48760.1"/>
    </source>
</evidence>
<gene>
    <name evidence="1" type="ORF">S06H3_60984</name>
</gene>
<dbReference type="AlphaFoldDB" id="X1QCK9"/>
<feature type="non-terminal residue" evidence="1">
    <location>
        <position position="1"/>
    </location>
</feature>
<comment type="caution">
    <text evidence="1">The sequence shown here is derived from an EMBL/GenBank/DDBJ whole genome shotgun (WGS) entry which is preliminary data.</text>
</comment>
<protein>
    <submittedName>
        <fullName evidence="1">Uncharacterized protein</fullName>
    </submittedName>
</protein>
<organism evidence="1">
    <name type="scientific">marine sediment metagenome</name>
    <dbReference type="NCBI Taxonomy" id="412755"/>
    <lineage>
        <taxon>unclassified sequences</taxon>
        <taxon>metagenomes</taxon>
        <taxon>ecological metagenomes</taxon>
    </lineage>
</organism>
<name>X1QCK9_9ZZZZ</name>
<reference evidence="1" key="1">
    <citation type="journal article" date="2014" name="Front. Microbiol.">
        <title>High frequency of phylogenetically diverse reductive dehalogenase-homologous genes in deep subseafloor sedimentary metagenomes.</title>
        <authorList>
            <person name="Kawai M."/>
            <person name="Futagami T."/>
            <person name="Toyoda A."/>
            <person name="Takaki Y."/>
            <person name="Nishi S."/>
            <person name="Hori S."/>
            <person name="Arai W."/>
            <person name="Tsubouchi T."/>
            <person name="Morono Y."/>
            <person name="Uchiyama I."/>
            <person name="Ito T."/>
            <person name="Fujiyama A."/>
            <person name="Inagaki F."/>
            <person name="Takami H."/>
        </authorList>
    </citation>
    <scope>NUCLEOTIDE SEQUENCE</scope>
    <source>
        <strain evidence="1">Expedition CK06-06</strain>
    </source>
</reference>
<accession>X1QCK9</accession>
<proteinExistence type="predicted"/>
<sequence length="42" mass="4733">PSFPRVLKGFRTESKKNEKEAPVTINIRLGASPGSYQWLICL</sequence>
<dbReference type="EMBL" id="BARV01039883">
    <property type="protein sequence ID" value="GAI48760.1"/>
    <property type="molecule type" value="Genomic_DNA"/>
</dbReference>